<evidence type="ECO:0000313" key="14">
    <source>
        <dbReference type="Proteomes" id="UP000035444"/>
    </source>
</evidence>
<evidence type="ECO:0000256" key="5">
    <source>
        <dbReference type="ARBA" id="ARBA00023002"/>
    </source>
</evidence>
<dbReference type="PRINTS" id="PR00368">
    <property type="entry name" value="FADPNR"/>
</dbReference>
<feature type="binding site" evidence="8">
    <location>
        <position position="54"/>
    </location>
    <ligand>
        <name>FAD</name>
        <dbReference type="ChEBI" id="CHEBI:57692"/>
    </ligand>
</feature>
<keyword evidence="2 10" id="KW-0285">Flavoprotein</keyword>
<organism evidence="13 14">
    <name type="scientific">Kiloniella spongiae</name>
    <dbReference type="NCBI Taxonomy" id="1489064"/>
    <lineage>
        <taxon>Bacteria</taxon>
        <taxon>Pseudomonadati</taxon>
        <taxon>Pseudomonadota</taxon>
        <taxon>Alphaproteobacteria</taxon>
        <taxon>Rhodospirillales</taxon>
        <taxon>Kiloniellaceae</taxon>
        <taxon>Kiloniella</taxon>
    </lineage>
</organism>
<evidence type="ECO:0000256" key="9">
    <source>
        <dbReference type="PIRSR" id="PIRSR000350-4"/>
    </source>
</evidence>
<feature type="binding site" evidence="8">
    <location>
        <begin position="179"/>
        <end position="186"/>
    </location>
    <ligand>
        <name>NAD(+)</name>
        <dbReference type="ChEBI" id="CHEBI:57540"/>
    </ligand>
</feature>
<reference evidence="13 14" key="1">
    <citation type="submission" date="2015-03" db="EMBL/GenBank/DDBJ databases">
        <title>Genome Sequence of Kiloniella spongiae MEBiC09566, isolated from a marine sponge.</title>
        <authorList>
            <person name="Shao Z."/>
            <person name="Wang L."/>
            <person name="Li X."/>
        </authorList>
    </citation>
    <scope>NUCLEOTIDE SEQUENCE [LARGE SCALE GENOMIC DNA]</scope>
    <source>
        <strain evidence="13 14">MEBiC09566</strain>
    </source>
</reference>
<dbReference type="FunFam" id="3.30.390.30:FF:000001">
    <property type="entry name" value="Dihydrolipoyl dehydrogenase"/>
    <property type="match status" value="1"/>
</dbReference>
<dbReference type="PANTHER" id="PTHR43014:SF2">
    <property type="entry name" value="MERCURIC REDUCTASE"/>
    <property type="match status" value="1"/>
</dbReference>
<keyword evidence="3 8" id="KW-0274">FAD</keyword>
<dbReference type="GO" id="GO:0016668">
    <property type="term" value="F:oxidoreductase activity, acting on a sulfur group of donors, NAD(P) as acceptor"/>
    <property type="evidence" value="ECO:0007669"/>
    <property type="project" value="InterPro"/>
</dbReference>
<gene>
    <name evidence="13" type="ORF">WH96_02560</name>
</gene>
<dbReference type="InterPro" id="IPR016156">
    <property type="entry name" value="FAD/NAD-linked_Rdtase_dimer_sf"/>
</dbReference>
<dbReference type="InterPro" id="IPR023753">
    <property type="entry name" value="FAD/NAD-binding_dom"/>
</dbReference>
<evidence type="ECO:0000256" key="7">
    <source>
        <dbReference type="ARBA" id="ARBA00023284"/>
    </source>
</evidence>
<dbReference type="STRING" id="1489064.WH96_02560"/>
<evidence type="ECO:0000256" key="6">
    <source>
        <dbReference type="ARBA" id="ARBA00023157"/>
    </source>
</evidence>
<feature type="binding site" evidence="8">
    <location>
        <position position="308"/>
    </location>
    <ligand>
        <name>FAD</name>
        <dbReference type="ChEBI" id="CHEBI:57692"/>
    </ligand>
</feature>
<name>A0A0H2MIQ2_9PROT</name>
<evidence type="ECO:0000256" key="10">
    <source>
        <dbReference type="RuleBase" id="RU003691"/>
    </source>
</evidence>
<dbReference type="EMBL" id="LAQL01000002">
    <property type="protein sequence ID" value="KLN62404.1"/>
    <property type="molecule type" value="Genomic_DNA"/>
</dbReference>
<dbReference type="InterPro" id="IPR012999">
    <property type="entry name" value="Pyr_OxRdtase_I_AS"/>
</dbReference>
<dbReference type="InterPro" id="IPR036188">
    <property type="entry name" value="FAD/NAD-bd_sf"/>
</dbReference>
<feature type="binding site" evidence="8">
    <location>
        <position position="268"/>
    </location>
    <ligand>
        <name>NAD(+)</name>
        <dbReference type="ChEBI" id="CHEBI:57540"/>
    </ligand>
</feature>
<comment type="cofactor">
    <cofactor evidence="8">
        <name>FAD</name>
        <dbReference type="ChEBI" id="CHEBI:57692"/>
    </cofactor>
    <text evidence="8">Binds 1 FAD per subunit.</text>
</comment>
<dbReference type="GO" id="GO:0003955">
    <property type="term" value="F:NAD(P)H dehydrogenase (quinone) activity"/>
    <property type="evidence" value="ECO:0007669"/>
    <property type="project" value="TreeGrafter"/>
</dbReference>
<dbReference type="InterPro" id="IPR004099">
    <property type="entry name" value="Pyr_nucl-diS_OxRdtase_dimer"/>
</dbReference>
<dbReference type="SUPFAM" id="SSF51905">
    <property type="entry name" value="FAD/NAD(P)-binding domain"/>
    <property type="match status" value="1"/>
</dbReference>
<keyword evidence="8" id="KW-0520">NAD</keyword>
<evidence type="ECO:0000256" key="4">
    <source>
        <dbReference type="ARBA" id="ARBA00022857"/>
    </source>
</evidence>
<keyword evidence="4" id="KW-0521">NADP</keyword>
<accession>A0A0H2MIQ2</accession>
<comment type="similarity">
    <text evidence="1 10">Belongs to the class-I pyridine nucleotide-disulfide oxidoreductase family.</text>
</comment>
<evidence type="ECO:0000259" key="12">
    <source>
        <dbReference type="Pfam" id="PF07992"/>
    </source>
</evidence>
<dbReference type="AlphaFoldDB" id="A0A0H2MIQ2"/>
<sequence length="475" mass="50967">MGKNMIKTDICVIGGGSAGLSIAAGAVQMGADTVLVEAGKMGGDCLNYGCIPSKALLTAGKVVRTWKKSPEFGVNYGAPEVDFQKVHDHVKDVIADIEPHDSVERFEALGVKVIQASGQFVDSKTLKAGDVTIRARRFVIATGSRAMVPPIEGIESVSFLTNESVFDLTDLPKKIIIVGGGPIGCELGQAFRNLGSEVSIVEMASIMPKDDPDLVSVIRDRLENDGISLLEQTKVLSAEKSSEGVILRVETNGEERDISGTHLLLAAGRIPNLEKLNLEAAGVKVERQGIAVDKGLRTSNRKIYAAGDVTGGYQFTHMAAYDAGIIIRSALFRLPAKVSYNAVPWVTYTDPELAHVGLSETDAKKQGVQHKVLNWSFADNDRARAERRTEGKVKVITSQKGKILGASIVGLQAGELILPWGLALSKGMKIGDMANVIAPYPTLSEVSKRVAGSYYTESLFSDRVKKIVRFLAKFG</sequence>
<dbReference type="GO" id="GO:0050660">
    <property type="term" value="F:flavin adenine dinucleotide binding"/>
    <property type="evidence" value="ECO:0007669"/>
    <property type="project" value="TreeGrafter"/>
</dbReference>
<comment type="caution">
    <text evidence="13">The sequence shown here is derived from an EMBL/GenBank/DDBJ whole genome shotgun (WGS) entry which is preliminary data.</text>
</comment>
<dbReference type="Gene3D" id="3.30.390.30">
    <property type="match status" value="1"/>
</dbReference>
<evidence type="ECO:0000256" key="3">
    <source>
        <dbReference type="ARBA" id="ARBA00022827"/>
    </source>
</evidence>
<evidence type="ECO:0000313" key="13">
    <source>
        <dbReference type="EMBL" id="KLN62404.1"/>
    </source>
</evidence>
<keyword evidence="14" id="KW-1185">Reference proteome</keyword>
<feature type="domain" description="FAD/NAD(P)-binding" evidence="12">
    <location>
        <begin position="9"/>
        <end position="322"/>
    </location>
</feature>
<dbReference type="SUPFAM" id="SSF55424">
    <property type="entry name" value="FAD/NAD-linked reductases, dimerisation (C-terminal) domain"/>
    <property type="match status" value="1"/>
</dbReference>
<dbReference type="PRINTS" id="PR00411">
    <property type="entry name" value="PNDRDTASEI"/>
</dbReference>
<dbReference type="Gene3D" id="3.50.50.60">
    <property type="entry name" value="FAD/NAD(P)-binding domain"/>
    <property type="match status" value="2"/>
</dbReference>
<protein>
    <submittedName>
        <fullName evidence="13">Dihydrolipoamide dehydrogenase</fullName>
    </submittedName>
</protein>
<feature type="disulfide bond" description="Redox-active" evidence="9">
    <location>
        <begin position="45"/>
        <end position="50"/>
    </location>
</feature>
<dbReference type="PROSITE" id="PS00076">
    <property type="entry name" value="PYRIDINE_REDOX_1"/>
    <property type="match status" value="1"/>
</dbReference>
<keyword evidence="8" id="KW-0547">Nucleotide-binding</keyword>
<feature type="binding site" evidence="8">
    <location>
        <begin position="142"/>
        <end position="144"/>
    </location>
    <ligand>
        <name>FAD</name>
        <dbReference type="ChEBI" id="CHEBI:57692"/>
    </ligand>
</feature>
<dbReference type="PATRIC" id="fig|1489064.4.peg.1439"/>
<keyword evidence="5 10" id="KW-0560">Oxidoreductase</keyword>
<dbReference type="PIRSF" id="PIRSF000350">
    <property type="entry name" value="Mercury_reductase_MerA"/>
    <property type="match status" value="1"/>
</dbReference>
<feature type="domain" description="Pyridine nucleotide-disulphide oxidoreductase dimerisation" evidence="11">
    <location>
        <begin position="343"/>
        <end position="448"/>
    </location>
</feature>
<proteinExistence type="inferred from homology"/>
<dbReference type="Proteomes" id="UP000035444">
    <property type="component" value="Unassembled WGS sequence"/>
</dbReference>
<evidence type="ECO:0000256" key="1">
    <source>
        <dbReference type="ARBA" id="ARBA00007532"/>
    </source>
</evidence>
<keyword evidence="6" id="KW-1015">Disulfide bond</keyword>
<dbReference type="Pfam" id="PF02852">
    <property type="entry name" value="Pyr_redox_dim"/>
    <property type="match status" value="1"/>
</dbReference>
<evidence type="ECO:0000259" key="11">
    <source>
        <dbReference type="Pfam" id="PF02852"/>
    </source>
</evidence>
<evidence type="ECO:0000256" key="2">
    <source>
        <dbReference type="ARBA" id="ARBA00022630"/>
    </source>
</evidence>
<feature type="binding site" evidence="8">
    <location>
        <position position="118"/>
    </location>
    <ligand>
        <name>FAD</name>
        <dbReference type="ChEBI" id="CHEBI:57692"/>
    </ligand>
</feature>
<evidence type="ECO:0000256" key="8">
    <source>
        <dbReference type="PIRSR" id="PIRSR000350-3"/>
    </source>
</evidence>
<dbReference type="InterPro" id="IPR001100">
    <property type="entry name" value="Pyr_nuc-diS_OxRdtase"/>
</dbReference>
<keyword evidence="7 10" id="KW-0676">Redox-active center</keyword>
<dbReference type="Pfam" id="PF07992">
    <property type="entry name" value="Pyr_redox_2"/>
    <property type="match status" value="1"/>
</dbReference>
<dbReference type="PANTHER" id="PTHR43014">
    <property type="entry name" value="MERCURIC REDUCTASE"/>
    <property type="match status" value="1"/>
</dbReference>
<feature type="binding site" evidence="8">
    <location>
        <position position="202"/>
    </location>
    <ligand>
        <name>NAD(+)</name>
        <dbReference type="ChEBI" id="CHEBI:57540"/>
    </ligand>
</feature>